<feature type="chain" id="PRO_5045337078" evidence="6">
    <location>
        <begin position="19"/>
        <end position="361"/>
    </location>
</feature>
<comment type="similarity">
    <text evidence="4">Belongs to the glycosyl hydrolase 5 (cellulase A) family.</text>
</comment>
<dbReference type="RefSeq" id="WP_377922657.1">
    <property type="nucleotide sequence ID" value="NZ_JBHRST010000004.1"/>
</dbReference>
<dbReference type="EMBL" id="JBHRST010000004">
    <property type="protein sequence ID" value="MFC3096818.1"/>
    <property type="molecule type" value="Genomic_DNA"/>
</dbReference>
<dbReference type="EC" id="3.2.1.-" evidence="8"/>
<evidence type="ECO:0000256" key="3">
    <source>
        <dbReference type="ARBA" id="ARBA00023295"/>
    </source>
</evidence>
<organism evidence="8 9">
    <name type="scientific">Alteraurantiacibacter palmitatis</name>
    <dbReference type="NCBI Taxonomy" id="2054628"/>
    <lineage>
        <taxon>Bacteria</taxon>
        <taxon>Pseudomonadati</taxon>
        <taxon>Pseudomonadota</taxon>
        <taxon>Alphaproteobacteria</taxon>
        <taxon>Sphingomonadales</taxon>
        <taxon>Erythrobacteraceae</taxon>
        <taxon>Alteraurantiacibacter</taxon>
    </lineage>
</organism>
<dbReference type="Gene3D" id="3.20.20.80">
    <property type="entry name" value="Glycosidases"/>
    <property type="match status" value="1"/>
</dbReference>
<dbReference type="GO" id="GO:0016798">
    <property type="term" value="F:hydrolase activity, acting on glycosyl bonds"/>
    <property type="evidence" value="ECO:0007669"/>
    <property type="project" value="UniProtKB-KW"/>
</dbReference>
<gene>
    <name evidence="8" type="ORF">ACFODU_03240</name>
</gene>
<protein>
    <submittedName>
        <fullName evidence="8">Glycoside hydrolase family 5 protein</fullName>
        <ecNumber evidence="8">3.2.1.-</ecNumber>
    </submittedName>
</protein>
<proteinExistence type="inferred from homology"/>
<feature type="region of interest" description="Disordered" evidence="5">
    <location>
        <begin position="12"/>
        <end position="45"/>
    </location>
</feature>
<dbReference type="PANTHER" id="PTHR31297">
    <property type="entry name" value="GLUCAN ENDO-1,6-BETA-GLUCOSIDASE B"/>
    <property type="match status" value="1"/>
</dbReference>
<dbReference type="PANTHER" id="PTHR31297:SF17">
    <property type="entry name" value="ENDOGLUCANASE"/>
    <property type="match status" value="1"/>
</dbReference>
<keyword evidence="3 4" id="KW-0326">Glycosidase</keyword>
<keyword evidence="1 6" id="KW-0732">Signal</keyword>
<dbReference type="InterPro" id="IPR018087">
    <property type="entry name" value="Glyco_hydro_5_CS"/>
</dbReference>
<dbReference type="SUPFAM" id="SSF51445">
    <property type="entry name" value="(Trans)glycosidases"/>
    <property type="match status" value="1"/>
</dbReference>
<feature type="domain" description="Glycoside hydrolase family 5" evidence="7">
    <location>
        <begin position="74"/>
        <end position="337"/>
    </location>
</feature>
<dbReference type="InterPro" id="IPR001547">
    <property type="entry name" value="Glyco_hydro_5"/>
</dbReference>
<evidence type="ECO:0000256" key="5">
    <source>
        <dbReference type="SAM" id="MobiDB-lite"/>
    </source>
</evidence>
<evidence type="ECO:0000256" key="2">
    <source>
        <dbReference type="ARBA" id="ARBA00022801"/>
    </source>
</evidence>
<evidence type="ECO:0000259" key="7">
    <source>
        <dbReference type="Pfam" id="PF00150"/>
    </source>
</evidence>
<sequence length="361" mass="38572">MAALAMALAACGGSGSSATPTPPPVATPAPTPAPTPTPTPTPPAVLVPSALSQQDARIGACINMANMLEPPREGDWGRAINATDFADIAAKGFETVRLPVRWSNHASYTAPYTIDPAFMARVVQVVGQARAAGLRVILNVHHYEDAGGNIFSDPAGQTARLAGLWKQIANQFKDEPDDMVWFELLNEPHNRLTHANLLSVLGPSLAEVRATNPTRPVVIGGENWSGVATLDTLPLPNDAYIIATIHSYDPFNFTHQGASWVNPSPPMGATFGSPADLNALQGHLVTVQNFTARTGRPVFLGEYGAIEGISMPERVHYYRTMREAYASINVDACAWGYTNSFAIRDQTTGVWHEDLVAALGL</sequence>
<evidence type="ECO:0000256" key="6">
    <source>
        <dbReference type="SAM" id="SignalP"/>
    </source>
</evidence>
<accession>A0ABV7E2C7</accession>
<evidence type="ECO:0000313" key="8">
    <source>
        <dbReference type="EMBL" id="MFC3096818.1"/>
    </source>
</evidence>
<dbReference type="Pfam" id="PF00150">
    <property type="entry name" value="Cellulase"/>
    <property type="match status" value="1"/>
</dbReference>
<reference evidence="9" key="1">
    <citation type="journal article" date="2019" name="Int. J. Syst. Evol. Microbiol.">
        <title>The Global Catalogue of Microorganisms (GCM) 10K type strain sequencing project: providing services to taxonomists for standard genome sequencing and annotation.</title>
        <authorList>
            <consortium name="The Broad Institute Genomics Platform"/>
            <consortium name="The Broad Institute Genome Sequencing Center for Infectious Disease"/>
            <person name="Wu L."/>
            <person name="Ma J."/>
        </authorList>
    </citation>
    <scope>NUCLEOTIDE SEQUENCE [LARGE SCALE GENOMIC DNA]</scope>
    <source>
        <strain evidence="9">KCTC 52607</strain>
    </source>
</reference>
<feature type="signal peptide" evidence="6">
    <location>
        <begin position="1"/>
        <end position="18"/>
    </location>
</feature>
<evidence type="ECO:0000313" key="9">
    <source>
        <dbReference type="Proteomes" id="UP001595456"/>
    </source>
</evidence>
<dbReference type="InterPro" id="IPR017853">
    <property type="entry name" value="GH"/>
</dbReference>
<feature type="compositionally biased region" description="Pro residues" evidence="5">
    <location>
        <begin position="20"/>
        <end position="45"/>
    </location>
</feature>
<dbReference type="InterPro" id="IPR050386">
    <property type="entry name" value="Glycosyl_hydrolase_5"/>
</dbReference>
<evidence type="ECO:0000256" key="1">
    <source>
        <dbReference type="ARBA" id="ARBA00022729"/>
    </source>
</evidence>
<dbReference type="Proteomes" id="UP001595456">
    <property type="component" value="Unassembled WGS sequence"/>
</dbReference>
<evidence type="ECO:0000256" key="4">
    <source>
        <dbReference type="RuleBase" id="RU361153"/>
    </source>
</evidence>
<keyword evidence="9" id="KW-1185">Reference proteome</keyword>
<keyword evidence="2 4" id="KW-0378">Hydrolase</keyword>
<comment type="caution">
    <text evidence="8">The sequence shown here is derived from an EMBL/GenBank/DDBJ whole genome shotgun (WGS) entry which is preliminary data.</text>
</comment>
<name>A0ABV7E2C7_9SPHN</name>
<dbReference type="PROSITE" id="PS00659">
    <property type="entry name" value="GLYCOSYL_HYDROL_F5"/>
    <property type="match status" value="1"/>
</dbReference>